<protein>
    <submittedName>
        <fullName evidence="3">Alpha/Beta hydrolase protein</fullName>
    </submittedName>
</protein>
<dbReference type="Proteomes" id="UP000683000">
    <property type="component" value="Unassembled WGS sequence"/>
</dbReference>
<gene>
    <name evidence="3" type="ORF">JVT61DRAFT_8258</name>
</gene>
<keyword evidence="3" id="KW-0378">Hydrolase</keyword>
<evidence type="ECO:0000313" key="3">
    <source>
        <dbReference type="EMBL" id="KAG6380169.1"/>
    </source>
</evidence>
<dbReference type="EMBL" id="JAGFBS010000003">
    <property type="protein sequence ID" value="KAG6380169.1"/>
    <property type="molecule type" value="Genomic_DNA"/>
</dbReference>
<dbReference type="GO" id="GO:0016787">
    <property type="term" value="F:hydrolase activity"/>
    <property type="evidence" value="ECO:0007669"/>
    <property type="project" value="UniProtKB-KW"/>
</dbReference>
<keyword evidence="1" id="KW-0732">Signal</keyword>
<feature type="domain" description="Carboxylesterase type B" evidence="2">
    <location>
        <begin position="44"/>
        <end position="175"/>
    </location>
</feature>
<dbReference type="InterPro" id="IPR029058">
    <property type="entry name" value="AB_hydrolase_fold"/>
</dbReference>
<comment type="caution">
    <text evidence="3">The sequence shown here is derived from an EMBL/GenBank/DDBJ whole genome shotgun (WGS) entry which is preliminary data.</text>
</comment>
<dbReference type="OrthoDB" id="408631at2759"/>
<dbReference type="AlphaFoldDB" id="A0A8I2YVC7"/>
<evidence type="ECO:0000256" key="1">
    <source>
        <dbReference type="SAM" id="SignalP"/>
    </source>
</evidence>
<sequence length="499" mass="53971">MLHPATLLLSSLLLSKASASASGETGPTVNVGYTTYLGNQSYPNTVAYLGIPYAEPPVGELRFRATVPLNTTRFCIQGTIGLGDAGGAGSEDCLKINIYAPYGAKEGDSLPVLFYIHGGGYVFGNPRNWPFDGWIHQSPNVVIVSVYYRLDSFGFLATPEFTDPTYGDFNAGFLDHAGGSSVELHMVANQGQQLFHGAIAQSVFRTPLSTPEAQQPLFDFYSSYAGCGTGSIGEQMTCLRNASVSALARAQDAAVQGKFNGLFNSFHPVLDDVLFSGYPTLQFQLGQFSHVPLIVGSTSNETLSGGTDISVALKEFFPTLTETDVQEFVALYPLSDYDSPSQQFQVATGEPDVICGREAMGGPASLYSGTWTYRYNTPNPTSGSNVVAHAAENWMMFDGINTGFNGTGTFTQQAPAEVAFASELIAYWLSFVRSGNPNTYKLDMSPTWEEYTLFNKVRMVLMQDPQNLTTVSGSYMEEEPTAEGDRCAFAISKVLHMED</sequence>
<dbReference type="SUPFAM" id="SSF53474">
    <property type="entry name" value="alpha/beta-Hydrolases"/>
    <property type="match status" value="1"/>
</dbReference>
<dbReference type="InterPro" id="IPR050309">
    <property type="entry name" value="Type-B_Carboxylest/Lipase"/>
</dbReference>
<reference evidence="3" key="1">
    <citation type="submission" date="2021-03" db="EMBL/GenBank/DDBJ databases">
        <title>Evolutionary innovations through gain and loss of genes in the ectomycorrhizal Boletales.</title>
        <authorList>
            <person name="Wu G."/>
            <person name="Miyauchi S."/>
            <person name="Morin E."/>
            <person name="Yang Z.-L."/>
            <person name="Xu J."/>
            <person name="Martin F.M."/>
        </authorList>
    </citation>
    <scope>NUCLEOTIDE SEQUENCE</scope>
    <source>
        <strain evidence="3">BR01</strain>
    </source>
</reference>
<dbReference type="Gene3D" id="3.40.50.1820">
    <property type="entry name" value="alpha/beta hydrolase"/>
    <property type="match status" value="2"/>
</dbReference>
<proteinExistence type="predicted"/>
<feature type="signal peptide" evidence="1">
    <location>
        <begin position="1"/>
        <end position="19"/>
    </location>
</feature>
<dbReference type="PANTHER" id="PTHR11559">
    <property type="entry name" value="CARBOXYLESTERASE"/>
    <property type="match status" value="1"/>
</dbReference>
<evidence type="ECO:0000313" key="4">
    <source>
        <dbReference type="Proteomes" id="UP000683000"/>
    </source>
</evidence>
<organism evidence="3 4">
    <name type="scientific">Boletus reticuloceps</name>
    <dbReference type="NCBI Taxonomy" id="495285"/>
    <lineage>
        <taxon>Eukaryota</taxon>
        <taxon>Fungi</taxon>
        <taxon>Dikarya</taxon>
        <taxon>Basidiomycota</taxon>
        <taxon>Agaricomycotina</taxon>
        <taxon>Agaricomycetes</taxon>
        <taxon>Agaricomycetidae</taxon>
        <taxon>Boletales</taxon>
        <taxon>Boletineae</taxon>
        <taxon>Boletaceae</taxon>
        <taxon>Boletoideae</taxon>
        <taxon>Boletus</taxon>
    </lineage>
</organism>
<feature type="chain" id="PRO_5034998858" evidence="1">
    <location>
        <begin position="20"/>
        <end position="499"/>
    </location>
</feature>
<feature type="domain" description="Carboxylesterase type B" evidence="2">
    <location>
        <begin position="176"/>
        <end position="304"/>
    </location>
</feature>
<dbReference type="InterPro" id="IPR002018">
    <property type="entry name" value="CarbesteraseB"/>
</dbReference>
<dbReference type="Pfam" id="PF00135">
    <property type="entry name" value="COesterase"/>
    <property type="match status" value="2"/>
</dbReference>
<accession>A0A8I2YVC7</accession>
<keyword evidence="4" id="KW-1185">Reference proteome</keyword>
<evidence type="ECO:0000259" key="2">
    <source>
        <dbReference type="Pfam" id="PF00135"/>
    </source>
</evidence>
<name>A0A8I2YVC7_9AGAM</name>